<dbReference type="EMBL" id="RQXU01000004">
    <property type="protein sequence ID" value="RRH89957.1"/>
    <property type="molecule type" value="Genomic_DNA"/>
</dbReference>
<dbReference type="Proteomes" id="UP000271137">
    <property type="component" value="Unassembled WGS sequence"/>
</dbReference>
<evidence type="ECO:0000313" key="4">
    <source>
        <dbReference type="Proteomes" id="UP000271590"/>
    </source>
</evidence>
<dbReference type="RefSeq" id="WP_124958290.1">
    <property type="nucleotide sequence ID" value="NZ_CBFHCE010000059.1"/>
</dbReference>
<dbReference type="AlphaFoldDB" id="A0A3P3EUW8"/>
<evidence type="ECO:0000313" key="1">
    <source>
        <dbReference type="EMBL" id="RRH89957.1"/>
    </source>
</evidence>
<organism evidence="1 4">
    <name type="scientific">Variovorax beijingensis</name>
    <dbReference type="NCBI Taxonomy" id="2496117"/>
    <lineage>
        <taxon>Bacteria</taxon>
        <taxon>Pseudomonadati</taxon>
        <taxon>Pseudomonadota</taxon>
        <taxon>Betaproteobacteria</taxon>
        <taxon>Burkholderiales</taxon>
        <taxon>Comamonadaceae</taxon>
        <taxon>Variovorax</taxon>
    </lineage>
</organism>
<accession>A0A3P3EUW8</accession>
<dbReference type="EMBL" id="RXFQ01000003">
    <property type="protein sequence ID" value="RSZ41378.1"/>
    <property type="molecule type" value="Genomic_DNA"/>
</dbReference>
<comment type="caution">
    <text evidence="1">The sequence shown here is derived from an EMBL/GenBank/DDBJ whole genome shotgun (WGS) entry which is preliminary data.</text>
</comment>
<evidence type="ECO:0000313" key="2">
    <source>
        <dbReference type="EMBL" id="RSZ41378.1"/>
    </source>
</evidence>
<gene>
    <name evidence="1" type="ORF">EH244_10315</name>
    <name evidence="2" type="ORF">EJO66_05485</name>
</gene>
<keyword evidence="3" id="KW-1185">Reference proteome</keyword>
<sequence length="216" mass="23485">MSAADFLFAPEVQKLLRVAYAAPDQPFSSSELARRSKLAPDDVARTLEHLVGSGILKRQKPKADQADTVSVDRTFIFHDELRSIALKSFAAAEPVRSMLRTKFKDSVLRAFVLGEDQDGTVELLVVHGQLTPDEAAMTAACQKLSKSIHRHLKMHVISNARFNSLTPRDPLASKLAAPSALEIIALGDTKARPPVERAGLLQSAKKKLAALSRPSA</sequence>
<evidence type="ECO:0000313" key="3">
    <source>
        <dbReference type="Proteomes" id="UP000271137"/>
    </source>
</evidence>
<dbReference type="Proteomes" id="UP000271590">
    <property type="component" value="Unassembled WGS sequence"/>
</dbReference>
<name>A0A3P3EUW8_9BURK</name>
<protein>
    <submittedName>
        <fullName evidence="1">Uncharacterized protein</fullName>
    </submittedName>
</protein>
<proteinExistence type="predicted"/>
<reference evidence="2 3" key="2">
    <citation type="submission" date="2018-12" db="EMBL/GenBank/DDBJ databases">
        <title>The genome sequences of strain 502.</title>
        <authorList>
            <person name="Gao J."/>
            <person name="Sun J."/>
        </authorList>
    </citation>
    <scope>NUCLEOTIDE SEQUENCE [LARGE SCALE GENOMIC DNA]</scope>
    <source>
        <strain evidence="2 3">502</strain>
    </source>
</reference>
<reference evidence="1 4" key="1">
    <citation type="submission" date="2018-11" db="EMBL/GenBank/DDBJ databases">
        <title>The genome of Variovorax sp T529.</title>
        <authorList>
            <person name="Gao J."/>
        </authorList>
    </citation>
    <scope>NUCLEOTIDE SEQUENCE [LARGE SCALE GENOMIC DNA]</scope>
    <source>
        <strain evidence="1 4">T529</strain>
    </source>
</reference>